<evidence type="ECO:0000313" key="6">
    <source>
        <dbReference type="EMBL" id="SOC53840.1"/>
    </source>
</evidence>
<reference evidence="7" key="1">
    <citation type="submission" date="2017-08" db="EMBL/GenBank/DDBJ databases">
        <authorList>
            <person name="Varghese N."/>
            <person name="Submissions S."/>
        </authorList>
    </citation>
    <scope>NUCLEOTIDE SEQUENCE [LARGE SCALE GENOMIC DNA]</scope>
    <source>
        <strain evidence="7">USBA17B2</strain>
    </source>
</reference>
<dbReference type="Gene3D" id="3.40.190.10">
    <property type="entry name" value="Periplasmic binding protein-like II"/>
    <property type="match status" value="1"/>
</dbReference>
<keyword evidence="6" id="KW-0762">Sugar transport</keyword>
<accession>A0A285VIG6</accession>
<gene>
    <name evidence="6" type="ORF">SAMN05421879_102198</name>
</gene>
<dbReference type="EMBL" id="OBQK01000002">
    <property type="protein sequence ID" value="SOC53840.1"/>
    <property type="molecule type" value="Genomic_DNA"/>
</dbReference>
<dbReference type="GO" id="GO:1901982">
    <property type="term" value="F:maltose binding"/>
    <property type="evidence" value="ECO:0007669"/>
    <property type="project" value="TreeGrafter"/>
</dbReference>
<evidence type="ECO:0000256" key="2">
    <source>
        <dbReference type="ARBA" id="ARBA00022448"/>
    </source>
</evidence>
<dbReference type="GO" id="GO:0015768">
    <property type="term" value="P:maltose transport"/>
    <property type="evidence" value="ECO:0007669"/>
    <property type="project" value="TreeGrafter"/>
</dbReference>
<dbReference type="PANTHER" id="PTHR30061:SF50">
    <property type="entry name" value="MALTOSE_MALTODEXTRIN-BINDING PERIPLASMIC PROTEIN"/>
    <property type="match status" value="1"/>
</dbReference>
<name>A0A285VIG6_9MICO</name>
<dbReference type="PANTHER" id="PTHR30061">
    <property type="entry name" value="MALTOSE-BINDING PERIPLASMIC PROTEIN"/>
    <property type="match status" value="1"/>
</dbReference>
<proteinExistence type="inferred from homology"/>
<keyword evidence="7" id="KW-1185">Reference proteome</keyword>
<dbReference type="SUPFAM" id="SSF53850">
    <property type="entry name" value="Periplasmic binding protein-like II"/>
    <property type="match status" value="1"/>
</dbReference>
<dbReference type="GO" id="GO:0055052">
    <property type="term" value="C:ATP-binding cassette (ABC) transporter complex, substrate-binding subunit-containing"/>
    <property type="evidence" value="ECO:0007669"/>
    <property type="project" value="TreeGrafter"/>
</dbReference>
<organism evidence="6 7">
    <name type="scientific">Ornithinimicrobium cerasi</name>
    <dbReference type="NCBI Taxonomy" id="2248773"/>
    <lineage>
        <taxon>Bacteria</taxon>
        <taxon>Bacillati</taxon>
        <taxon>Actinomycetota</taxon>
        <taxon>Actinomycetes</taxon>
        <taxon>Micrococcales</taxon>
        <taxon>Ornithinimicrobiaceae</taxon>
        <taxon>Ornithinimicrobium</taxon>
    </lineage>
</organism>
<evidence type="ECO:0000313" key="7">
    <source>
        <dbReference type="Proteomes" id="UP000219688"/>
    </source>
</evidence>
<dbReference type="GO" id="GO:0042956">
    <property type="term" value="P:maltodextrin transmembrane transport"/>
    <property type="evidence" value="ECO:0007669"/>
    <property type="project" value="TreeGrafter"/>
</dbReference>
<evidence type="ECO:0000256" key="1">
    <source>
        <dbReference type="ARBA" id="ARBA00008520"/>
    </source>
</evidence>
<feature type="region of interest" description="Disordered" evidence="4">
    <location>
        <begin position="34"/>
        <end position="54"/>
    </location>
</feature>
<dbReference type="InterPro" id="IPR006059">
    <property type="entry name" value="SBP"/>
</dbReference>
<dbReference type="AlphaFoldDB" id="A0A285VIG6"/>
<evidence type="ECO:0000256" key="5">
    <source>
        <dbReference type="SAM" id="SignalP"/>
    </source>
</evidence>
<dbReference type="InterPro" id="IPR006311">
    <property type="entry name" value="TAT_signal"/>
</dbReference>
<dbReference type="RefSeq" id="WP_097187238.1">
    <property type="nucleotide sequence ID" value="NZ_OBQK01000002.1"/>
</dbReference>
<feature type="signal peptide" evidence="5">
    <location>
        <begin position="1"/>
        <end position="29"/>
    </location>
</feature>
<feature type="chain" id="PRO_5012244895" evidence="5">
    <location>
        <begin position="30"/>
        <end position="451"/>
    </location>
</feature>
<comment type="similarity">
    <text evidence="1">Belongs to the bacterial solute-binding protein 1 family.</text>
</comment>
<protein>
    <submittedName>
        <fullName evidence="6">Multiple sugar transport system substrate-binding protein</fullName>
    </submittedName>
</protein>
<dbReference type="Pfam" id="PF13416">
    <property type="entry name" value="SBP_bac_8"/>
    <property type="match status" value="1"/>
</dbReference>
<keyword evidence="3 5" id="KW-0732">Signal</keyword>
<keyword evidence="2" id="KW-0813">Transport</keyword>
<dbReference type="Proteomes" id="UP000219688">
    <property type="component" value="Unassembled WGS sequence"/>
</dbReference>
<sequence length="451" mass="47755">MNPQSSRTPFNRRTFLSLAAAGGMSATLAACGGGTSPRDAGGADPVAATGDGGASGYDGPNVDLAFWNGFTGGDGPTMKALVDQFNTEHANIAVTMTTMQWADYYSKLPTAVSSGNGPDVGIMHVDSVATNAARNVIQPLDDVATALELEESDFAPVPWEAGLFDGKRFAIPLDVHPLGFYYNKALMEEAGLDPEAPPTDEASYMEALEALKGAGIQGHWASPFPFTGGLSVQSLIYQFGGSLFNEDGTTVMWAEEPGVKAMTWWADLIKQGHSPAKVDQDADYVALKNGENAFNWNGIWQINDLKQTDLEWGVAALPNIGGTPAAWAGSHQFVLPVQKSADENKAQASRVFLNWVSEQSQAWGEAGQVPARNSAREAEEFTSLEEQSTLASQIDDLKFLPAVPGIGDCMGEFDKALNASVLGGADPAKALADAAARAQKILEDNATKYGR</sequence>
<dbReference type="CDD" id="cd14748">
    <property type="entry name" value="PBP2_UgpB"/>
    <property type="match status" value="1"/>
</dbReference>
<evidence type="ECO:0000256" key="3">
    <source>
        <dbReference type="ARBA" id="ARBA00022729"/>
    </source>
</evidence>
<evidence type="ECO:0000256" key="4">
    <source>
        <dbReference type="SAM" id="MobiDB-lite"/>
    </source>
</evidence>
<dbReference type="PROSITE" id="PS51257">
    <property type="entry name" value="PROKAR_LIPOPROTEIN"/>
    <property type="match status" value="1"/>
</dbReference>
<dbReference type="PROSITE" id="PS51318">
    <property type="entry name" value="TAT"/>
    <property type="match status" value="1"/>
</dbReference>